<protein>
    <submittedName>
        <fullName evidence="2">Uncharacterized protein</fullName>
    </submittedName>
</protein>
<name>A0A8X7TLV3_BRACI</name>
<keyword evidence="1" id="KW-0028">Amino-acid biosynthesis</keyword>
<dbReference type="Gene3D" id="3.20.20.70">
    <property type="entry name" value="Aldolase class I"/>
    <property type="match status" value="1"/>
</dbReference>
<evidence type="ECO:0000313" key="2">
    <source>
        <dbReference type="EMBL" id="KAG2244836.1"/>
    </source>
</evidence>
<dbReference type="InterPro" id="IPR011060">
    <property type="entry name" value="RibuloseP-bd_barrel"/>
</dbReference>
<organism evidence="2 3">
    <name type="scientific">Brassica carinata</name>
    <name type="common">Ethiopian mustard</name>
    <name type="synonym">Abyssinian cabbage</name>
    <dbReference type="NCBI Taxonomy" id="52824"/>
    <lineage>
        <taxon>Eukaryota</taxon>
        <taxon>Viridiplantae</taxon>
        <taxon>Streptophyta</taxon>
        <taxon>Embryophyta</taxon>
        <taxon>Tracheophyta</taxon>
        <taxon>Spermatophyta</taxon>
        <taxon>Magnoliopsida</taxon>
        <taxon>eudicotyledons</taxon>
        <taxon>Gunneridae</taxon>
        <taxon>Pentapetalae</taxon>
        <taxon>rosids</taxon>
        <taxon>malvids</taxon>
        <taxon>Brassicales</taxon>
        <taxon>Brassicaceae</taxon>
        <taxon>Brassiceae</taxon>
        <taxon>Brassica</taxon>
    </lineage>
</organism>
<sequence>MQAVTELFGVSPENFKSEVSSTGSGESRKTLHVALLSGFSGLASTFWRVTEASFRRTCQLMDEVCFRYMVVLYFPALEAVSLASSVAWTHGIGSFDSCFGSRYEVRCLSTTTTTMHELAPYYKEGAYEISFLNITGFRDFPLGDLSMIHVLRYTSEYVFVPLTVGGGIRDFTDATGR</sequence>
<dbReference type="Pfam" id="PF00977">
    <property type="entry name" value="His_biosynth"/>
    <property type="match status" value="1"/>
</dbReference>
<reference evidence="2 3" key="1">
    <citation type="submission" date="2020-02" db="EMBL/GenBank/DDBJ databases">
        <authorList>
            <person name="Ma Q."/>
            <person name="Huang Y."/>
            <person name="Song X."/>
            <person name="Pei D."/>
        </authorList>
    </citation>
    <scope>NUCLEOTIDE SEQUENCE [LARGE SCALE GENOMIC DNA]</scope>
    <source>
        <strain evidence="2">Sxm20200214</strain>
        <tissue evidence="2">Leaf</tissue>
    </source>
</reference>
<dbReference type="PANTHER" id="PTHR21235">
    <property type="entry name" value="IMIDAZOLE GLYCEROL PHOSPHATE SYNTHASE SUBUNIT HISF/H IGP SYNTHASE SUBUNIT HISF/H"/>
    <property type="match status" value="1"/>
</dbReference>
<dbReference type="AlphaFoldDB" id="A0A8X7TLV3"/>
<comment type="caution">
    <text evidence="2">The sequence shown here is derived from an EMBL/GenBank/DDBJ whole genome shotgun (WGS) entry which is preliminary data.</text>
</comment>
<evidence type="ECO:0000256" key="1">
    <source>
        <dbReference type="RuleBase" id="RU003657"/>
    </source>
</evidence>
<accession>A0A8X7TLV3</accession>
<dbReference type="GO" id="GO:0000107">
    <property type="term" value="F:imidazoleglycerol-phosphate synthase activity"/>
    <property type="evidence" value="ECO:0007669"/>
    <property type="project" value="TreeGrafter"/>
</dbReference>
<dbReference type="EMBL" id="JAAMPC010000052">
    <property type="protein sequence ID" value="KAG2244836.1"/>
    <property type="molecule type" value="Genomic_DNA"/>
</dbReference>
<dbReference type="PANTHER" id="PTHR21235:SF2">
    <property type="entry name" value="IMIDAZOLE GLYCEROL PHOSPHATE SYNTHASE HISHF"/>
    <property type="match status" value="1"/>
</dbReference>
<dbReference type="OrthoDB" id="1748595at2759"/>
<dbReference type="Proteomes" id="UP000886595">
    <property type="component" value="Unassembled WGS sequence"/>
</dbReference>
<dbReference type="InterPro" id="IPR013785">
    <property type="entry name" value="Aldolase_TIM"/>
</dbReference>
<dbReference type="InterPro" id="IPR006062">
    <property type="entry name" value="His_biosynth"/>
</dbReference>
<dbReference type="InterPro" id="IPR050064">
    <property type="entry name" value="IGPS_HisA/HisF"/>
</dbReference>
<proteinExistence type="inferred from homology"/>
<keyword evidence="1" id="KW-0368">Histidine biosynthesis</keyword>
<evidence type="ECO:0000313" key="3">
    <source>
        <dbReference type="Proteomes" id="UP000886595"/>
    </source>
</evidence>
<keyword evidence="3" id="KW-1185">Reference proteome</keyword>
<comment type="similarity">
    <text evidence="1">Belongs to the HisA/HisF family.</text>
</comment>
<dbReference type="GO" id="GO:0000105">
    <property type="term" value="P:L-histidine biosynthetic process"/>
    <property type="evidence" value="ECO:0007669"/>
    <property type="project" value="UniProtKB-KW"/>
</dbReference>
<dbReference type="SUPFAM" id="SSF51366">
    <property type="entry name" value="Ribulose-phoshate binding barrel"/>
    <property type="match status" value="1"/>
</dbReference>
<gene>
    <name evidence="2" type="ORF">Bca52824_093308</name>
</gene>